<evidence type="ECO:0000259" key="4">
    <source>
        <dbReference type="PROSITE" id="PS50110"/>
    </source>
</evidence>
<evidence type="ECO:0000313" key="6">
    <source>
        <dbReference type="EMBL" id="ACK67720.1"/>
    </source>
</evidence>
<keyword evidence="2" id="KW-0418">Kinase</keyword>
<keyword evidence="7" id="KW-1185">Reference proteome</keyword>
<feature type="modified residue" description="4-aspartylphosphate" evidence="3">
    <location>
        <position position="59"/>
    </location>
</feature>
<dbReference type="InterPro" id="IPR029787">
    <property type="entry name" value="Nucleotide_cyclase"/>
</dbReference>
<dbReference type="HOGENOM" id="CLU_000445_11_28_3"/>
<dbReference type="CDD" id="cd01949">
    <property type="entry name" value="GGDEF"/>
    <property type="match status" value="1"/>
</dbReference>
<dbReference type="FunFam" id="3.30.70.270:FF:000001">
    <property type="entry name" value="Diguanylate cyclase domain protein"/>
    <property type="match status" value="1"/>
</dbReference>
<dbReference type="SUPFAM" id="SSF55781">
    <property type="entry name" value="GAF domain-like"/>
    <property type="match status" value="1"/>
</dbReference>
<dbReference type="Pfam" id="PF00072">
    <property type="entry name" value="Response_reg"/>
    <property type="match status" value="1"/>
</dbReference>
<keyword evidence="3" id="KW-0597">Phosphoprotein</keyword>
<evidence type="ECO:0000256" key="2">
    <source>
        <dbReference type="ARBA" id="ARBA00022777"/>
    </source>
</evidence>
<evidence type="ECO:0000256" key="3">
    <source>
        <dbReference type="PROSITE-ProRule" id="PRU00169"/>
    </source>
</evidence>
<dbReference type="PROSITE" id="PS50110">
    <property type="entry name" value="RESPONSE_REGULATORY"/>
    <property type="match status" value="1"/>
</dbReference>
<accession>B7K319</accession>
<dbReference type="Gene3D" id="3.30.450.20">
    <property type="entry name" value="PAS domain"/>
    <property type="match status" value="1"/>
</dbReference>
<protein>
    <submittedName>
        <fullName evidence="6">Response regulator receiver modulated diguanylate cyclase</fullName>
    </submittedName>
</protein>
<dbReference type="GO" id="GO:0052621">
    <property type="term" value="F:diguanylate cyclase activity"/>
    <property type="evidence" value="ECO:0007669"/>
    <property type="project" value="TreeGrafter"/>
</dbReference>
<dbReference type="PROSITE" id="PS50887">
    <property type="entry name" value="GGDEF"/>
    <property type="match status" value="1"/>
</dbReference>
<dbReference type="GO" id="GO:0005886">
    <property type="term" value="C:plasma membrane"/>
    <property type="evidence" value="ECO:0007669"/>
    <property type="project" value="TreeGrafter"/>
</dbReference>
<dbReference type="KEGG" id="cyp:PCC8801_3770"/>
<dbReference type="Gene3D" id="3.30.450.40">
    <property type="match status" value="1"/>
</dbReference>
<dbReference type="SUPFAM" id="SSF55073">
    <property type="entry name" value="Nucleotide cyclase"/>
    <property type="match status" value="1"/>
</dbReference>
<dbReference type="EMBL" id="CP001287">
    <property type="protein sequence ID" value="ACK67720.1"/>
    <property type="molecule type" value="Genomic_DNA"/>
</dbReference>
<dbReference type="Gene3D" id="3.30.70.270">
    <property type="match status" value="1"/>
</dbReference>
<dbReference type="InterPro" id="IPR050469">
    <property type="entry name" value="Diguanylate_Cyclase"/>
</dbReference>
<sequence>MNQDLARKANILVIDDHQSNLNVLTKMLSEQGYKVQFALSGKLALTWIERNLPDLILLDILMVDMDGYDVCKRLKNNPITRHIPVIFISGLEKSLDKAKAFEVGGVDYITKPFDIAEVLAKVNNQLETHFFKLKLQSNQQKLQEAVKERKEYEDNFFASRSLLSGIFNASLDGIVAMESVRDITGEIKDFRCIAANPMVTQALGIQSEDLIGKIKLKKWIKSINANLFDALVNVVETATNLENDFCYTQDDQKKWYHYLAVKLGDGFAMTVRDITQHRQMSLQLAEQNIALQKEIAERKKSEFILRTNLRQNLLLRAISEDIRSSLDIQYIFETAAQQIGHNFKVNRCLIQTYTNEPIPRILYVAEYLDSGEPSIIDREKLLEANANLPMILSENKVFFTDNVDGNKSLEKSREFFRSRGVKSIMMVKTYYQSKANGLVYLEQCNYHRQWTEEEMSLLESVAAQLGIAIAHSHLLEQLKEANEKLAALANLDGLTQVANRRHFDEILAQRWKQCAREKQPLSLIMCDVDYFKRYNDFYGHQMGDECLIKVAQTIAKTVQRPGDLVARWGGEEFAVILPNTDVNGVKYIAQSIREQVQSLAIIHEDSPIKNQVSISLGIATIIPPAKTLENNHESLIKALIAQADQALYQAKEQGRDRIAP</sequence>
<dbReference type="AlphaFoldDB" id="B7K319"/>
<dbReference type="NCBIfam" id="TIGR00254">
    <property type="entry name" value="GGDEF"/>
    <property type="match status" value="1"/>
</dbReference>
<dbReference type="OrthoDB" id="9115at2"/>
<dbReference type="Proteomes" id="UP000008204">
    <property type="component" value="Chromosome"/>
</dbReference>
<feature type="domain" description="Response regulatory" evidence="4">
    <location>
        <begin position="10"/>
        <end position="126"/>
    </location>
</feature>
<dbReference type="InterPro" id="IPR003018">
    <property type="entry name" value="GAF"/>
</dbReference>
<evidence type="ECO:0000313" key="7">
    <source>
        <dbReference type="Proteomes" id="UP000008204"/>
    </source>
</evidence>
<dbReference type="GO" id="GO:1902201">
    <property type="term" value="P:negative regulation of bacterial-type flagellum-dependent cell motility"/>
    <property type="evidence" value="ECO:0007669"/>
    <property type="project" value="TreeGrafter"/>
</dbReference>
<keyword evidence="1" id="KW-0808">Transferase</keyword>
<feature type="domain" description="GGDEF" evidence="5">
    <location>
        <begin position="519"/>
        <end position="660"/>
    </location>
</feature>
<gene>
    <name evidence="6" type="ordered locus">PCC8801_3770</name>
</gene>
<dbReference type="STRING" id="41431.PCC8801_3770"/>
<evidence type="ECO:0000259" key="5">
    <source>
        <dbReference type="PROSITE" id="PS50887"/>
    </source>
</evidence>
<dbReference type="SUPFAM" id="SSF55785">
    <property type="entry name" value="PYP-like sensor domain (PAS domain)"/>
    <property type="match status" value="1"/>
</dbReference>
<dbReference type="eggNOG" id="COG3706">
    <property type="taxonomic scope" value="Bacteria"/>
</dbReference>
<name>B7K319_RIPO1</name>
<dbReference type="InterPro" id="IPR035965">
    <property type="entry name" value="PAS-like_dom_sf"/>
</dbReference>
<dbReference type="SMART" id="SM00448">
    <property type="entry name" value="REC"/>
    <property type="match status" value="1"/>
</dbReference>
<dbReference type="GO" id="GO:0043709">
    <property type="term" value="P:cell adhesion involved in single-species biofilm formation"/>
    <property type="evidence" value="ECO:0007669"/>
    <property type="project" value="TreeGrafter"/>
</dbReference>
<dbReference type="InterPro" id="IPR043128">
    <property type="entry name" value="Rev_trsase/Diguanyl_cyclase"/>
</dbReference>
<evidence type="ECO:0000256" key="1">
    <source>
        <dbReference type="ARBA" id="ARBA00022679"/>
    </source>
</evidence>
<dbReference type="GO" id="GO:0016301">
    <property type="term" value="F:kinase activity"/>
    <property type="evidence" value="ECO:0007669"/>
    <property type="project" value="UniProtKB-KW"/>
</dbReference>
<dbReference type="eggNOG" id="COG2205">
    <property type="taxonomic scope" value="Bacteria"/>
</dbReference>
<dbReference type="PANTHER" id="PTHR45138:SF9">
    <property type="entry name" value="DIGUANYLATE CYCLASE DGCM-RELATED"/>
    <property type="match status" value="1"/>
</dbReference>
<dbReference type="GO" id="GO:0000160">
    <property type="term" value="P:phosphorelay signal transduction system"/>
    <property type="evidence" value="ECO:0007669"/>
    <property type="project" value="InterPro"/>
</dbReference>
<dbReference type="Gene3D" id="3.40.50.2300">
    <property type="match status" value="1"/>
</dbReference>
<dbReference type="SMART" id="SM00065">
    <property type="entry name" value="GAF"/>
    <property type="match status" value="1"/>
</dbReference>
<dbReference type="InterPro" id="IPR029016">
    <property type="entry name" value="GAF-like_dom_sf"/>
</dbReference>
<dbReference type="Pfam" id="PF00990">
    <property type="entry name" value="GGDEF"/>
    <property type="match status" value="1"/>
</dbReference>
<reference evidence="7" key="1">
    <citation type="journal article" date="2011" name="MBio">
        <title>Novel metabolic attributes of the genus Cyanothece, comprising a group of unicellular nitrogen-fixing Cyanobacteria.</title>
        <authorList>
            <person name="Bandyopadhyay A."/>
            <person name="Elvitigala T."/>
            <person name="Welsh E."/>
            <person name="Stockel J."/>
            <person name="Liberton M."/>
            <person name="Min H."/>
            <person name="Sherman L.A."/>
            <person name="Pakrasi H.B."/>
        </authorList>
    </citation>
    <scope>NUCLEOTIDE SEQUENCE [LARGE SCALE GENOMIC DNA]</scope>
    <source>
        <strain evidence="7">PCC 8801</strain>
    </source>
</reference>
<dbReference type="PANTHER" id="PTHR45138">
    <property type="entry name" value="REGULATORY COMPONENTS OF SENSORY TRANSDUCTION SYSTEM"/>
    <property type="match status" value="1"/>
</dbReference>
<dbReference type="InterPro" id="IPR000160">
    <property type="entry name" value="GGDEF_dom"/>
</dbReference>
<dbReference type="InterPro" id="IPR011006">
    <property type="entry name" value="CheY-like_superfamily"/>
</dbReference>
<dbReference type="InterPro" id="IPR001789">
    <property type="entry name" value="Sig_transdc_resp-reg_receiver"/>
</dbReference>
<organism evidence="6 7">
    <name type="scientific">Rippkaea orientalis (strain PCC 8801 / RF-1)</name>
    <name type="common">Cyanothece sp. (strain PCC 8801)</name>
    <dbReference type="NCBI Taxonomy" id="41431"/>
    <lineage>
        <taxon>Bacteria</taxon>
        <taxon>Bacillati</taxon>
        <taxon>Cyanobacteriota</taxon>
        <taxon>Cyanophyceae</taxon>
        <taxon>Oscillatoriophycideae</taxon>
        <taxon>Chroococcales</taxon>
        <taxon>Aphanothecaceae</taxon>
        <taxon>Rippkaea</taxon>
        <taxon>Rippkaea orientalis</taxon>
    </lineage>
</organism>
<dbReference type="Pfam" id="PF01590">
    <property type="entry name" value="GAF"/>
    <property type="match status" value="1"/>
</dbReference>
<dbReference type="SUPFAM" id="SSF52172">
    <property type="entry name" value="CheY-like"/>
    <property type="match status" value="1"/>
</dbReference>
<dbReference type="RefSeq" id="WP_012596978.1">
    <property type="nucleotide sequence ID" value="NC_011726.1"/>
</dbReference>
<dbReference type="SMART" id="SM00267">
    <property type="entry name" value="GGDEF"/>
    <property type="match status" value="1"/>
</dbReference>
<proteinExistence type="predicted"/>